<dbReference type="FunFam" id="3.20.20.100:FF:000002">
    <property type="entry name" value="2,5-diketo-D-gluconic acid reductase A"/>
    <property type="match status" value="1"/>
</dbReference>
<dbReference type="EMBL" id="AHJE01000140">
    <property type="protein sequence ID" value="EHP38194.1"/>
    <property type="molecule type" value="Genomic_DNA"/>
</dbReference>
<feature type="binding site" evidence="6">
    <location>
        <position position="97"/>
    </location>
    <ligand>
        <name>substrate</name>
    </ligand>
</feature>
<evidence type="ECO:0000256" key="3">
    <source>
        <dbReference type="ARBA" id="ARBA00023002"/>
    </source>
</evidence>
<dbReference type="PROSITE" id="PS00062">
    <property type="entry name" value="ALDOKETO_REDUCTASE_2"/>
    <property type="match status" value="1"/>
</dbReference>
<sequence>MSIPAIGLGTFRLQGQTAIDSVRNGLDVGYRAIDTAQIYGNEAEVGQGIAESGVARSALFLTTKIWTENLPRDKLVPSLKDSLAKLRTDHVDLTLIHWPSPGDAVPVAEFMGALADAREQGLTRQIGVSNFTVKLMQQAIDAVGAGAIATNQVELHPFLQNRKVADFARSQGIHITSYMTLAYGKALLDPVIQQLAQRHGATPAQVVLAWAMRLGYAVIPSSTKRANLESNLGALAVRLSELEMADIAALERGERLTSPEGLAPDWD</sequence>
<feature type="active site" description="Proton donor" evidence="5">
    <location>
        <position position="39"/>
    </location>
</feature>
<dbReference type="PATRIC" id="fig|1127483.3.peg.7665"/>
<evidence type="ECO:0000256" key="6">
    <source>
        <dbReference type="PIRSR" id="PIRSR000097-2"/>
    </source>
</evidence>
<evidence type="ECO:0000256" key="2">
    <source>
        <dbReference type="ARBA" id="ARBA00022857"/>
    </source>
</evidence>
<evidence type="ECO:0000256" key="4">
    <source>
        <dbReference type="ARBA" id="ARBA00049445"/>
    </source>
</evidence>
<dbReference type="CDD" id="cd19139">
    <property type="entry name" value="AKR_AKR3F2"/>
    <property type="match status" value="1"/>
</dbReference>
<dbReference type="SUPFAM" id="SSF51430">
    <property type="entry name" value="NAD(P)-linked oxidoreductase"/>
    <property type="match status" value="1"/>
</dbReference>
<dbReference type="GO" id="GO:1990002">
    <property type="term" value="F:methylglyoxal reductase (NADPH) (acetol producing) activity"/>
    <property type="evidence" value="ECO:0007669"/>
    <property type="project" value="TreeGrafter"/>
</dbReference>
<keyword evidence="2" id="KW-0521">NADP</keyword>
<dbReference type="InterPro" id="IPR018170">
    <property type="entry name" value="Aldo/ket_reductase_CS"/>
</dbReference>
<dbReference type="InterPro" id="IPR023210">
    <property type="entry name" value="NADP_OxRdtase_dom"/>
</dbReference>
<dbReference type="EC" id="1.1.1.274" evidence="9"/>
<dbReference type="AlphaFoldDB" id="H1SH03"/>
<evidence type="ECO:0000256" key="7">
    <source>
        <dbReference type="PIRSR" id="PIRSR000097-3"/>
    </source>
</evidence>
<organism evidence="9 10">
    <name type="scientific">Cupriavidus basilensis OR16</name>
    <dbReference type="NCBI Taxonomy" id="1127483"/>
    <lineage>
        <taxon>Bacteria</taxon>
        <taxon>Pseudomonadati</taxon>
        <taxon>Pseudomonadota</taxon>
        <taxon>Betaproteobacteria</taxon>
        <taxon>Burkholderiales</taxon>
        <taxon>Burkholderiaceae</taxon>
        <taxon>Cupriavidus</taxon>
    </lineage>
</organism>
<evidence type="ECO:0000256" key="1">
    <source>
        <dbReference type="ARBA" id="ARBA00007905"/>
    </source>
</evidence>
<dbReference type="OrthoDB" id="9804790at2"/>
<dbReference type="Proteomes" id="UP000005808">
    <property type="component" value="Unassembled WGS sequence"/>
</dbReference>
<dbReference type="InterPro" id="IPR020471">
    <property type="entry name" value="AKR"/>
</dbReference>
<dbReference type="PANTHER" id="PTHR43827:SF3">
    <property type="entry name" value="NADP-DEPENDENT OXIDOREDUCTASE DOMAIN-CONTAINING PROTEIN"/>
    <property type="match status" value="1"/>
</dbReference>
<comment type="similarity">
    <text evidence="1">Belongs to the aldo/keto reductase family.</text>
</comment>
<dbReference type="InterPro" id="IPR036812">
    <property type="entry name" value="NAD(P)_OxRdtase_dom_sf"/>
</dbReference>
<dbReference type="PROSITE" id="PS00798">
    <property type="entry name" value="ALDOKETO_REDUCTASE_1"/>
    <property type="match status" value="1"/>
</dbReference>
<gene>
    <name evidence="9" type="primary">dkgB</name>
    <name evidence="9" type="ORF">OR16_38484</name>
</gene>
<dbReference type="GO" id="GO:0050580">
    <property type="term" value="F:2,5-didehydrogluconate reductase activity"/>
    <property type="evidence" value="ECO:0007669"/>
    <property type="project" value="UniProtKB-EC"/>
</dbReference>
<dbReference type="PIRSF" id="PIRSF000097">
    <property type="entry name" value="AKR"/>
    <property type="match status" value="1"/>
</dbReference>
<accession>H1SH03</accession>
<evidence type="ECO:0000313" key="10">
    <source>
        <dbReference type="Proteomes" id="UP000005808"/>
    </source>
</evidence>
<evidence type="ECO:0000259" key="8">
    <source>
        <dbReference type="Pfam" id="PF00248"/>
    </source>
</evidence>
<feature type="site" description="Lowers pKa of active site Tyr" evidence="7">
    <location>
        <position position="64"/>
    </location>
</feature>
<dbReference type="Pfam" id="PF00248">
    <property type="entry name" value="Aldo_ket_red"/>
    <property type="match status" value="1"/>
</dbReference>
<dbReference type="PRINTS" id="PR00069">
    <property type="entry name" value="ALDKETRDTASE"/>
</dbReference>
<name>H1SH03_9BURK</name>
<dbReference type="NCBIfam" id="NF008377">
    <property type="entry name" value="PRK11172.1"/>
    <property type="match status" value="1"/>
</dbReference>
<comment type="catalytic activity">
    <reaction evidence="4">
        <text>hydroxyacetone + NADP(+) = methylglyoxal + NADPH + H(+)</text>
        <dbReference type="Rhea" id="RHEA:27986"/>
        <dbReference type="ChEBI" id="CHEBI:15378"/>
        <dbReference type="ChEBI" id="CHEBI:17158"/>
        <dbReference type="ChEBI" id="CHEBI:27957"/>
        <dbReference type="ChEBI" id="CHEBI:57783"/>
        <dbReference type="ChEBI" id="CHEBI:58349"/>
    </reaction>
</comment>
<evidence type="ECO:0000313" key="9">
    <source>
        <dbReference type="EMBL" id="EHP38194.1"/>
    </source>
</evidence>
<dbReference type="RefSeq" id="WP_006163766.1">
    <property type="nucleotide sequence ID" value="NZ_AHJE01000140.1"/>
</dbReference>
<reference evidence="9 10" key="1">
    <citation type="journal article" date="2012" name="J. Bacteriol.">
        <title>De Novo Genome Project of Cupriavidus basilensis OR16.</title>
        <authorList>
            <person name="Cserhati M."/>
            <person name="Kriszt B."/>
            <person name="Szoboszlay S."/>
            <person name="Toth A."/>
            <person name="Szabo I."/>
            <person name="Tancsics A."/>
            <person name="Nagy I."/>
            <person name="Horvath B."/>
            <person name="Nagy I."/>
            <person name="Kukolya J."/>
        </authorList>
    </citation>
    <scope>NUCLEOTIDE SEQUENCE [LARGE SCALE GENOMIC DNA]</scope>
    <source>
        <strain evidence="9 10">OR16</strain>
    </source>
</reference>
<comment type="caution">
    <text evidence="9">The sequence shown here is derived from an EMBL/GenBank/DDBJ whole genome shotgun (WGS) entry which is preliminary data.</text>
</comment>
<dbReference type="Gene3D" id="3.20.20.100">
    <property type="entry name" value="NADP-dependent oxidoreductase domain"/>
    <property type="match status" value="1"/>
</dbReference>
<protein>
    <submittedName>
        <fullName evidence="9">2,5-diketo-D-gluconate reductase B</fullName>
        <ecNumber evidence="9">1.1.1.274</ecNumber>
    </submittedName>
</protein>
<dbReference type="GO" id="GO:0051596">
    <property type="term" value="P:methylglyoxal catabolic process"/>
    <property type="evidence" value="ECO:0007669"/>
    <property type="project" value="TreeGrafter"/>
</dbReference>
<evidence type="ECO:0000256" key="5">
    <source>
        <dbReference type="PIRSR" id="PIRSR000097-1"/>
    </source>
</evidence>
<keyword evidence="3 9" id="KW-0560">Oxidoreductase</keyword>
<proteinExistence type="inferred from homology"/>
<dbReference type="PANTHER" id="PTHR43827">
    <property type="entry name" value="2,5-DIKETO-D-GLUCONIC ACID REDUCTASE"/>
    <property type="match status" value="1"/>
</dbReference>
<feature type="domain" description="NADP-dependent oxidoreductase" evidence="8">
    <location>
        <begin position="6"/>
        <end position="250"/>
    </location>
</feature>